<reference evidence="2" key="2">
    <citation type="submission" date="2020-02" db="EMBL/GenBank/DDBJ databases">
        <authorList>
            <person name="Gilchrist C.L.M."/>
            <person name="Chooi Y.-H."/>
        </authorList>
    </citation>
    <scope>NUCLEOTIDE SEQUENCE</scope>
    <source>
        <strain evidence="2">MST-FP2251</strain>
    </source>
</reference>
<accession>A0AAD4D0A0</accession>
<evidence type="ECO:0000313" key="3">
    <source>
        <dbReference type="Proteomes" id="UP001194746"/>
    </source>
</evidence>
<feature type="compositionally biased region" description="Polar residues" evidence="1">
    <location>
        <begin position="201"/>
        <end position="211"/>
    </location>
</feature>
<evidence type="ECO:0000256" key="1">
    <source>
        <dbReference type="SAM" id="MobiDB-lite"/>
    </source>
</evidence>
<sequence length="211" mass="24142">MPKTLGHTILLNNGGFSRRPQISGCLDQMKIQQELESPITAEKLEALTENDSDEEDMGRSLIRGSRGDLPSSKRLLLFARHLALNFSAQPEKQKHVAFRLNARWVEYTLDEVKNRRKLEEGERLRRQVKEFPSSATWNMAPYRNPQGKAMTQWGMMMSREYVQTKGNEIMEHPPQTSFADLLSPSEAGAYRHSSHDHNQDFTESSPTISNI</sequence>
<comment type="caution">
    <text evidence="2">The sequence shown here is derived from an EMBL/GenBank/DDBJ whole genome shotgun (WGS) entry which is preliminary data.</text>
</comment>
<evidence type="ECO:0000313" key="2">
    <source>
        <dbReference type="EMBL" id="KAF9894977.1"/>
    </source>
</evidence>
<gene>
    <name evidence="2" type="ORF">FE257_004601</name>
</gene>
<reference evidence="2" key="1">
    <citation type="journal article" date="2019" name="Beilstein J. Org. Chem.">
        <title>Nanangenines: drimane sesquiterpenoids as the dominant metabolite cohort of a novel Australian fungus, Aspergillus nanangensis.</title>
        <authorList>
            <person name="Lacey H.J."/>
            <person name="Gilchrist C.L.M."/>
            <person name="Crombie A."/>
            <person name="Kalaitzis J.A."/>
            <person name="Vuong D."/>
            <person name="Rutledge P.J."/>
            <person name="Turner P."/>
            <person name="Pitt J.I."/>
            <person name="Lacey E."/>
            <person name="Chooi Y.H."/>
            <person name="Piggott A.M."/>
        </authorList>
    </citation>
    <scope>NUCLEOTIDE SEQUENCE</scope>
    <source>
        <strain evidence="2">MST-FP2251</strain>
    </source>
</reference>
<name>A0AAD4D0A0_ASPNN</name>
<organism evidence="2 3">
    <name type="scientific">Aspergillus nanangensis</name>
    <dbReference type="NCBI Taxonomy" id="2582783"/>
    <lineage>
        <taxon>Eukaryota</taxon>
        <taxon>Fungi</taxon>
        <taxon>Dikarya</taxon>
        <taxon>Ascomycota</taxon>
        <taxon>Pezizomycotina</taxon>
        <taxon>Eurotiomycetes</taxon>
        <taxon>Eurotiomycetidae</taxon>
        <taxon>Eurotiales</taxon>
        <taxon>Aspergillaceae</taxon>
        <taxon>Aspergillus</taxon>
        <taxon>Aspergillus subgen. Circumdati</taxon>
    </lineage>
</organism>
<dbReference type="Proteomes" id="UP001194746">
    <property type="component" value="Unassembled WGS sequence"/>
</dbReference>
<proteinExistence type="predicted"/>
<protein>
    <submittedName>
        <fullName evidence="2">Uncharacterized protein</fullName>
    </submittedName>
</protein>
<feature type="region of interest" description="Disordered" evidence="1">
    <location>
        <begin position="184"/>
        <end position="211"/>
    </location>
</feature>
<dbReference type="AlphaFoldDB" id="A0AAD4D0A0"/>
<dbReference type="EMBL" id="VCAU01000002">
    <property type="protein sequence ID" value="KAF9894977.1"/>
    <property type="molecule type" value="Genomic_DNA"/>
</dbReference>
<keyword evidence="3" id="KW-1185">Reference proteome</keyword>